<dbReference type="AlphaFoldDB" id="A0A0M3J8L2"/>
<evidence type="ECO:0000313" key="4">
    <source>
        <dbReference type="EMBL" id="VDK22250.1"/>
    </source>
</evidence>
<dbReference type="Pfam" id="PF04675">
    <property type="entry name" value="DNA_ligase_A_N"/>
    <property type="match status" value="1"/>
</dbReference>
<dbReference type="InterPro" id="IPR012308">
    <property type="entry name" value="DNA_ligase_ATP-dep_N"/>
</dbReference>
<feature type="region of interest" description="Disordered" evidence="2">
    <location>
        <begin position="1"/>
        <end position="154"/>
    </location>
</feature>
<keyword evidence="1" id="KW-0436">Ligase</keyword>
<evidence type="ECO:0000313" key="5">
    <source>
        <dbReference type="Proteomes" id="UP000267096"/>
    </source>
</evidence>
<dbReference type="Gene3D" id="1.10.3260.10">
    <property type="entry name" value="DNA ligase, ATP-dependent, N-terminal domain"/>
    <property type="match status" value="1"/>
</dbReference>
<dbReference type="OrthoDB" id="206088at2759"/>
<feature type="compositionally biased region" description="Basic and acidic residues" evidence="2">
    <location>
        <begin position="118"/>
        <end position="154"/>
    </location>
</feature>
<keyword evidence="5" id="KW-1185">Reference proteome</keyword>
<dbReference type="GO" id="GO:0003677">
    <property type="term" value="F:DNA binding"/>
    <property type="evidence" value="ECO:0007669"/>
    <property type="project" value="InterPro"/>
</dbReference>
<dbReference type="GO" id="GO:0006310">
    <property type="term" value="P:DNA recombination"/>
    <property type="evidence" value="ECO:0007669"/>
    <property type="project" value="InterPro"/>
</dbReference>
<dbReference type="EMBL" id="UYRR01006025">
    <property type="protein sequence ID" value="VDK22250.1"/>
    <property type="molecule type" value="Genomic_DNA"/>
</dbReference>
<dbReference type="WBParaSite" id="ASIM_0000391701-mRNA-1">
    <property type="protein sequence ID" value="ASIM_0000391701-mRNA-1"/>
    <property type="gene ID" value="ASIM_0000391701"/>
</dbReference>
<organism evidence="6">
    <name type="scientific">Anisakis simplex</name>
    <name type="common">Herring worm</name>
    <dbReference type="NCBI Taxonomy" id="6269"/>
    <lineage>
        <taxon>Eukaryota</taxon>
        <taxon>Metazoa</taxon>
        <taxon>Ecdysozoa</taxon>
        <taxon>Nematoda</taxon>
        <taxon>Chromadorea</taxon>
        <taxon>Rhabditida</taxon>
        <taxon>Spirurina</taxon>
        <taxon>Ascaridomorpha</taxon>
        <taxon>Ascaridoidea</taxon>
        <taxon>Anisakidae</taxon>
        <taxon>Anisakis</taxon>
        <taxon>Anisakis simplex complex</taxon>
    </lineage>
</organism>
<reference evidence="6" key="1">
    <citation type="submission" date="2017-02" db="UniProtKB">
        <authorList>
            <consortium name="WormBaseParasite"/>
        </authorList>
    </citation>
    <scope>IDENTIFICATION</scope>
</reference>
<feature type="domain" description="DNA ligase ATP-dependent N-terminal" evidence="3">
    <location>
        <begin position="163"/>
        <end position="229"/>
    </location>
</feature>
<gene>
    <name evidence="4" type="ORF">ASIM_LOCUS3744</name>
</gene>
<accession>A0A0M3J8L2</accession>
<dbReference type="Proteomes" id="UP000267096">
    <property type="component" value="Unassembled WGS sequence"/>
</dbReference>
<dbReference type="GO" id="GO:0003910">
    <property type="term" value="F:DNA ligase (ATP) activity"/>
    <property type="evidence" value="ECO:0007669"/>
    <property type="project" value="InterPro"/>
</dbReference>
<evidence type="ECO:0000256" key="2">
    <source>
        <dbReference type="SAM" id="MobiDB-lite"/>
    </source>
</evidence>
<name>A0A0M3J8L2_ANISI</name>
<sequence length="246" mass="28526">MIENLSKLRSAKKAPDKDPKRRKSNVETNKSNDDSKKTPKKETDNKAKQLQPTEKKSFDKEEAKKQRRITDKRNDKSSKNADSHEEVDVEQQSSSASAVHKHSEHDKDKKRPEKRKLVKEVDECNEKKTDDADRDQPNEKKSKRKSVDEKDESEMKKRSKFDSFKLFCKLCDVISTVPKYSDKSTAVNLFINKEGYDGDVLLLMHMLIPSTDQRVYNLKEKQLIKLFSYVRSFILTFFSLGSSSNT</sequence>
<evidence type="ECO:0000259" key="3">
    <source>
        <dbReference type="Pfam" id="PF04675"/>
    </source>
</evidence>
<evidence type="ECO:0000256" key="1">
    <source>
        <dbReference type="ARBA" id="ARBA00022598"/>
    </source>
</evidence>
<proteinExistence type="predicted"/>
<reference evidence="4 5" key="2">
    <citation type="submission" date="2018-11" db="EMBL/GenBank/DDBJ databases">
        <authorList>
            <consortium name="Pathogen Informatics"/>
        </authorList>
    </citation>
    <scope>NUCLEOTIDE SEQUENCE [LARGE SCALE GENOMIC DNA]</scope>
</reference>
<feature type="compositionally biased region" description="Basic and acidic residues" evidence="2">
    <location>
        <begin position="30"/>
        <end position="86"/>
    </location>
</feature>
<feature type="compositionally biased region" description="Basic and acidic residues" evidence="2">
    <location>
        <begin position="101"/>
        <end position="111"/>
    </location>
</feature>
<evidence type="ECO:0000313" key="6">
    <source>
        <dbReference type="WBParaSite" id="ASIM_0000391701-mRNA-1"/>
    </source>
</evidence>
<dbReference type="GO" id="GO:0006281">
    <property type="term" value="P:DNA repair"/>
    <property type="evidence" value="ECO:0007669"/>
    <property type="project" value="InterPro"/>
</dbReference>
<dbReference type="InterPro" id="IPR036599">
    <property type="entry name" value="DNA_ligase_N_sf"/>
</dbReference>
<protein>
    <submittedName>
        <fullName evidence="6">DNA ligase 3 (inferred by orthology to a human protein)</fullName>
    </submittedName>
</protein>